<dbReference type="PROSITE" id="PS50893">
    <property type="entry name" value="ABC_TRANSPORTER_2"/>
    <property type="match status" value="1"/>
</dbReference>
<evidence type="ECO:0000256" key="2">
    <source>
        <dbReference type="ARBA" id="ARBA00022741"/>
    </source>
</evidence>
<evidence type="ECO:0000256" key="1">
    <source>
        <dbReference type="ARBA" id="ARBA00022448"/>
    </source>
</evidence>
<dbReference type="Gene3D" id="3.40.50.300">
    <property type="entry name" value="P-loop containing nucleotide triphosphate hydrolases"/>
    <property type="match status" value="1"/>
</dbReference>
<evidence type="ECO:0000313" key="6">
    <source>
        <dbReference type="EMBL" id="SHK12189.1"/>
    </source>
</evidence>
<organism evidence="6 7">
    <name type="scientific">Haladaptatus paucihalophilus DX253</name>
    <dbReference type="NCBI Taxonomy" id="797209"/>
    <lineage>
        <taxon>Archaea</taxon>
        <taxon>Methanobacteriati</taxon>
        <taxon>Methanobacteriota</taxon>
        <taxon>Stenosarchaea group</taxon>
        <taxon>Halobacteria</taxon>
        <taxon>Halobacteriales</taxon>
        <taxon>Haladaptataceae</taxon>
        <taxon>Haladaptatus</taxon>
    </lineage>
</organism>
<keyword evidence="7" id="KW-1185">Reference proteome</keyword>
<dbReference type="FunFam" id="3.40.50.300:FF:000016">
    <property type="entry name" value="Oligopeptide ABC transporter ATP-binding component"/>
    <property type="match status" value="1"/>
</dbReference>
<dbReference type="InterPro" id="IPR017871">
    <property type="entry name" value="ABC_transporter-like_CS"/>
</dbReference>
<protein>
    <submittedName>
        <fullName evidence="6">Peptide/nickel transport system ATP-binding protein</fullName>
    </submittedName>
</protein>
<dbReference type="InterPro" id="IPR003593">
    <property type="entry name" value="AAA+_ATPase"/>
</dbReference>
<gene>
    <name evidence="6" type="ORF">SAMN05444342_0654</name>
</gene>
<dbReference type="EMBL" id="FRAN01000001">
    <property type="protein sequence ID" value="SHK12189.1"/>
    <property type="molecule type" value="Genomic_DNA"/>
</dbReference>
<keyword evidence="1" id="KW-0813">Transport</keyword>
<dbReference type="SUPFAM" id="SSF52540">
    <property type="entry name" value="P-loop containing nucleoside triphosphate hydrolases"/>
    <property type="match status" value="1"/>
</dbReference>
<dbReference type="PANTHER" id="PTHR43776:SF8">
    <property type="entry name" value="ABC TRANSPORTER, ATP-BINDING PROTEIN"/>
    <property type="match status" value="1"/>
</dbReference>
<dbReference type="GO" id="GO:0015833">
    <property type="term" value="P:peptide transport"/>
    <property type="evidence" value="ECO:0007669"/>
    <property type="project" value="InterPro"/>
</dbReference>
<dbReference type="InterPro" id="IPR013563">
    <property type="entry name" value="Oligopep_ABC_C"/>
</dbReference>
<accession>A0A1M6PWA6</accession>
<keyword evidence="2" id="KW-0547">Nucleotide-binding</keyword>
<dbReference type="InterPro" id="IPR003439">
    <property type="entry name" value="ABC_transporter-like_ATP-bd"/>
</dbReference>
<dbReference type="Pfam" id="PF08352">
    <property type="entry name" value="oligo_HPY"/>
    <property type="match status" value="1"/>
</dbReference>
<dbReference type="Pfam" id="PF00005">
    <property type="entry name" value="ABC_tran"/>
    <property type="match status" value="1"/>
</dbReference>
<sequence>MATNDADSLVEIQNVSKLFDLSQSAIDQLLGREAQPVRAVQDVDLTINKGDIMGIAGESGCGKTTLGKLLVKLYEPTSGRILFDGRDMSELLREDQQEFRQRVQMIFQDPFESLNPRMTVFQSVVEPLKINDIGDGYQDRREQVIQVLNDVGLSPAEAYLNEFPKELSGGERQRVAIARALVVNPDFIVCDEPVSMLDVSIRAGVLNLMKELQDEYGLTYVFISHDLSLIRYMCDRTAIMYLGNIVEQGPTDDVVNDPKHPYTEALFDAVPEIEPGAQRRRANVTGEVPNPRNPPSGCKFHPRCANIIPPEDWSGSQDAFRRGFNFKRRVQTGDLEVEDIAEGHADQRSAVDAVLETGLSLELPEEHQADGERMGTVDVDSIDIPKQAENALRSATRDLLDGNEEDAMEQLNREFSSICERSSPELRQSGEQTTACHLYDSSPSNREAIAPDASD</sequence>
<feature type="region of interest" description="Disordered" evidence="4">
    <location>
        <begin position="420"/>
        <end position="455"/>
    </location>
</feature>
<feature type="domain" description="ABC transporter" evidence="5">
    <location>
        <begin position="10"/>
        <end position="267"/>
    </location>
</feature>
<evidence type="ECO:0000259" key="5">
    <source>
        <dbReference type="PROSITE" id="PS50893"/>
    </source>
</evidence>
<dbReference type="PROSITE" id="PS00211">
    <property type="entry name" value="ABC_TRANSPORTER_1"/>
    <property type="match status" value="1"/>
</dbReference>
<name>A0A1M6PWA6_HALPU</name>
<dbReference type="GO" id="GO:0016887">
    <property type="term" value="F:ATP hydrolysis activity"/>
    <property type="evidence" value="ECO:0007669"/>
    <property type="project" value="InterPro"/>
</dbReference>
<dbReference type="NCBIfam" id="TIGR01727">
    <property type="entry name" value="oligo_HPY"/>
    <property type="match status" value="1"/>
</dbReference>
<dbReference type="Proteomes" id="UP000184203">
    <property type="component" value="Unassembled WGS sequence"/>
</dbReference>
<reference evidence="7" key="1">
    <citation type="submission" date="2016-11" db="EMBL/GenBank/DDBJ databases">
        <authorList>
            <person name="Varghese N."/>
            <person name="Submissions S."/>
        </authorList>
    </citation>
    <scope>NUCLEOTIDE SEQUENCE [LARGE SCALE GENOMIC DNA]</scope>
    <source>
        <strain evidence="7">DX253</strain>
    </source>
</reference>
<evidence type="ECO:0000256" key="4">
    <source>
        <dbReference type="SAM" id="MobiDB-lite"/>
    </source>
</evidence>
<dbReference type="PANTHER" id="PTHR43776">
    <property type="entry name" value="TRANSPORT ATP-BINDING PROTEIN"/>
    <property type="match status" value="1"/>
</dbReference>
<dbReference type="GO" id="GO:0055085">
    <property type="term" value="P:transmembrane transport"/>
    <property type="evidence" value="ECO:0007669"/>
    <property type="project" value="UniProtKB-ARBA"/>
</dbReference>
<dbReference type="InterPro" id="IPR050319">
    <property type="entry name" value="ABC_transp_ATP-bind"/>
</dbReference>
<dbReference type="CDD" id="cd03257">
    <property type="entry name" value="ABC_NikE_OppD_transporters"/>
    <property type="match status" value="1"/>
</dbReference>
<feature type="compositionally biased region" description="Polar residues" evidence="4">
    <location>
        <begin position="425"/>
        <end position="445"/>
    </location>
</feature>
<dbReference type="GO" id="GO:0005524">
    <property type="term" value="F:ATP binding"/>
    <property type="evidence" value="ECO:0007669"/>
    <property type="project" value="UniProtKB-KW"/>
</dbReference>
<proteinExistence type="predicted"/>
<evidence type="ECO:0000313" key="7">
    <source>
        <dbReference type="Proteomes" id="UP000184203"/>
    </source>
</evidence>
<evidence type="ECO:0000256" key="3">
    <source>
        <dbReference type="ARBA" id="ARBA00022840"/>
    </source>
</evidence>
<dbReference type="AlphaFoldDB" id="A0A1M6PWA6"/>
<dbReference type="RefSeq" id="WP_018128658.1">
    <property type="nucleotide sequence ID" value="NZ_AEMG01000006.1"/>
</dbReference>
<dbReference type="InterPro" id="IPR027417">
    <property type="entry name" value="P-loop_NTPase"/>
</dbReference>
<keyword evidence="3 6" id="KW-0067">ATP-binding</keyword>
<dbReference type="OrthoDB" id="18209at2157"/>
<dbReference type="SMART" id="SM00382">
    <property type="entry name" value="AAA"/>
    <property type="match status" value="1"/>
</dbReference>